<dbReference type="AlphaFoldDB" id="A0A8J5VN69"/>
<gene>
    <name evidence="1" type="ORF">GUJ93_ZPchr0006g44218</name>
</gene>
<name>A0A8J5VN69_ZIZPA</name>
<evidence type="ECO:0000313" key="2">
    <source>
        <dbReference type="Proteomes" id="UP000729402"/>
    </source>
</evidence>
<dbReference type="EMBL" id="JAAALK010000283">
    <property type="protein sequence ID" value="KAG8073260.1"/>
    <property type="molecule type" value="Genomic_DNA"/>
</dbReference>
<organism evidence="1 2">
    <name type="scientific">Zizania palustris</name>
    <name type="common">Northern wild rice</name>
    <dbReference type="NCBI Taxonomy" id="103762"/>
    <lineage>
        <taxon>Eukaryota</taxon>
        <taxon>Viridiplantae</taxon>
        <taxon>Streptophyta</taxon>
        <taxon>Embryophyta</taxon>
        <taxon>Tracheophyta</taxon>
        <taxon>Spermatophyta</taxon>
        <taxon>Magnoliopsida</taxon>
        <taxon>Liliopsida</taxon>
        <taxon>Poales</taxon>
        <taxon>Poaceae</taxon>
        <taxon>BOP clade</taxon>
        <taxon>Oryzoideae</taxon>
        <taxon>Oryzeae</taxon>
        <taxon>Zizaniinae</taxon>
        <taxon>Zizania</taxon>
    </lineage>
</organism>
<evidence type="ECO:0000313" key="1">
    <source>
        <dbReference type="EMBL" id="KAG8073260.1"/>
    </source>
</evidence>
<protein>
    <submittedName>
        <fullName evidence="1">Uncharacterized protein</fullName>
    </submittedName>
</protein>
<accession>A0A8J5VN69</accession>
<reference evidence="1" key="2">
    <citation type="submission" date="2021-02" db="EMBL/GenBank/DDBJ databases">
        <authorList>
            <person name="Kimball J.A."/>
            <person name="Haas M.W."/>
            <person name="Macchietto M."/>
            <person name="Kono T."/>
            <person name="Duquette J."/>
            <person name="Shao M."/>
        </authorList>
    </citation>
    <scope>NUCLEOTIDE SEQUENCE</scope>
    <source>
        <tissue evidence="1">Fresh leaf tissue</tissue>
    </source>
</reference>
<keyword evidence="2" id="KW-1185">Reference proteome</keyword>
<comment type="caution">
    <text evidence="1">The sequence shown here is derived from an EMBL/GenBank/DDBJ whole genome shotgun (WGS) entry which is preliminary data.</text>
</comment>
<proteinExistence type="predicted"/>
<dbReference type="Proteomes" id="UP000729402">
    <property type="component" value="Unassembled WGS sequence"/>
</dbReference>
<dbReference type="EMBL" id="JAAALK010000283">
    <property type="protein sequence ID" value="KAG8073261.1"/>
    <property type="molecule type" value="Genomic_DNA"/>
</dbReference>
<reference evidence="1" key="1">
    <citation type="journal article" date="2021" name="bioRxiv">
        <title>Whole Genome Assembly and Annotation of Northern Wild Rice, Zizania palustris L., Supports a Whole Genome Duplication in the Zizania Genus.</title>
        <authorList>
            <person name="Haas M."/>
            <person name="Kono T."/>
            <person name="Macchietto M."/>
            <person name="Millas R."/>
            <person name="McGilp L."/>
            <person name="Shao M."/>
            <person name="Duquette J."/>
            <person name="Hirsch C.N."/>
            <person name="Kimball J."/>
        </authorList>
    </citation>
    <scope>NUCLEOTIDE SEQUENCE</scope>
    <source>
        <tissue evidence="1">Fresh leaf tissue</tissue>
    </source>
</reference>
<sequence>MMNVIPAAYIATHKTDPLPGQGQKIIHFFEDRLFHNRSYDVARNETTEKSTHKNSFCVFIKVLTPEQVTRPKMSTASGIHGS</sequence>